<sequence>MFKGLYRWTLSLAESKRAEWALAFIAFAESSFFPIPPDVVLAPMSLAKPAKAWRYAAICTVSSVVGGILGYAIGALLYDTVGQWLINLYGYGSKMEQVREAYAKWGALLILVKGVTPIPYKLVTIVSGLLAYNFPLFVLLSIITRGARFFILAGLLNRFGDPIRHFLDRHFAVFIGVILFFIVFGFWIAARLV</sequence>
<dbReference type="PANTHER" id="PTHR42709">
    <property type="entry name" value="ALKALINE PHOSPHATASE LIKE PROTEIN"/>
    <property type="match status" value="1"/>
</dbReference>
<organism evidence="2 3">
    <name type="scientific">Alsobacter metallidurans</name>
    <dbReference type="NCBI Taxonomy" id="340221"/>
    <lineage>
        <taxon>Bacteria</taxon>
        <taxon>Pseudomonadati</taxon>
        <taxon>Pseudomonadota</taxon>
        <taxon>Alphaproteobacteria</taxon>
        <taxon>Hyphomicrobiales</taxon>
        <taxon>Alsobacteraceae</taxon>
        <taxon>Alsobacter</taxon>
    </lineage>
</organism>
<dbReference type="InterPro" id="IPR051311">
    <property type="entry name" value="DedA_domain"/>
</dbReference>
<evidence type="ECO:0000256" key="1">
    <source>
        <dbReference type="SAM" id="Phobius"/>
    </source>
</evidence>
<dbReference type="GO" id="GO:0005886">
    <property type="term" value="C:plasma membrane"/>
    <property type="evidence" value="ECO:0007669"/>
    <property type="project" value="TreeGrafter"/>
</dbReference>
<evidence type="ECO:0000313" key="3">
    <source>
        <dbReference type="Proteomes" id="UP000603912"/>
    </source>
</evidence>
<comment type="caution">
    <text evidence="2">The sequence shown here is derived from an EMBL/GenBank/DDBJ whole genome shotgun (WGS) entry which is preliminary data.</text>
</comment>
<reference evidence="2" key="2">
    <citation type="submission" date="2020-09" db="EMBL/GenBank/DDBJ databases">
        <authorList>
            <person name="Sun Q."/>
            <person name="Zhou Y."/>
        </authorList>
    </citation>
    <scope>NUCLEOTIDE SEQUENCE</scope>
    <source>
        <strain evidence="2">CGMCC 1.12214</strain>
    </source>
</reference>
<gene>
    <name evidence="2" type="ORF">GCM10007036_44460</name>
</gene>
<dbReference type="AlphaFoldDB" id="A0A917MK01"/>
<accession>A0A917MK01</accession>
<dbReference type="PANTHER" id="PTHR42709:SF11">
    <property type="entry name" value="DEDA FAMILY PROTEIN"/>
    <property type="match status" value="1"/>
</dbReference>
<evidence type="ECO:0000313" key="2">
    <source>
        <dbReference type="EMBL" id="GGH32525.1"/>
    </source>
</evidence>
<dbReference type="EMBL" id="BMES01000003">
    <property type="protein sequence ID" value="GGH32525.1"/>
    <property type="molecule type" value="Genomic_DNA"/>
</dbReference>
<protein>
    <submittedName>
        <fullName evidence="2">Cytochrome b561</fullName>
    </submittedName>
</protein>
<keyword evidence="1" id="KW-1133">Transmembrane helix</keyword>
<reference evidence="2" key="1">
    <citation type="journal article" date="2014" name="Int. J. Syst. Evol. Microbiol.">
        <title>Complete genome sequence of Corynebacterium casei LMG S-19264T (=DSM 44701T), isolated from a smear-ripened cheese.</title>
        <authorList>
            <consortium name="US DOE Joint Genome Institute (JGI-PGF)"/>
            <person name="Walter F."/>
            <person name="Albersmeier A."/>
            <person name="Kalinowski J."/>
            <person name="Ruckert C."/>
        </authorList>
    </citation>
    <scope>NUCLEOTIDE SEQUENCE</scope>
    <source>
        <strain evidence="2">CGMCC 1.12214</strain>
    </source>
</reference>
<feature type="transmembrane region" description="Helical" evidence="1">
    <location>
        <begin position="171"/>
        <end position="190"/>
    </location>
</feature>
<keyword evidence="3" id="KW-1185">Reference proteome</keyword>
<name>A0A917MK01_9HYPH</name>
<proteinExistence type="predicted"/>
<keyword evidence="1" id="KW-0472">Membrane</keyword>
<dbReference type="Proteomes" id="UP000603912">
    <property type="component" value="Unassembled WGS sequence"/>
</dbReference>
<dbReference type="RefSeq" id="WP_188520000.1">
    <property type="nucleotide sequence ID" value="NZ_BMES01000003.1"/>
</dbReference>
<feature type="transmembrane region" description="Helical" evidence="1">
    <location>
        <begin position="53"/>
        <end position="78"/>
    </location>
</feature>
<feature type="transmembrane region" description="Helical" evidence="1">
    <location>
        <begin position="20"/>
        <end position="41"/>
    </location>
</feature>
<keyword evidence="1" id="KW-0812">Transmembrane</keyword>